<name>A0A238IXY2_9RHOB</name>
<gene>
    <name evidence="2" type="ORF">BOA8489_01433</name>
</gene>
<dbReference type="Proteomes" id="UP000201838">
    <property type="component" value="Unassembled WGS sequence"/>
</dbReference>
<dbReference type="SUPFAM" id="SSF52540">
    <property type="entry name" value="P-loop containing nucleoside triphosphate hydrolases"/>
    <property type="match status" value="1"/>
</dbReference>
<evidence type="ECO:0000256" key="1">
    <source>
        <dbReference type="SAM" id="MobiDB-lite"/>
    </source>
</evidence>
<dbReference type="EMBL" id="FXXQ01000003">
    <property type="protein sequence ID" value="SMX23328.1"/>
    <property type="molecule type" value="Genomic_DNA"/>
</dbReference>
<dbReference type="InterPro" id="IPR027417">
    <property type="entry name" value="P-loop_NTPase"/>
</dbReference>
<organism evidence="2 3">
    <name type="scientific">Boseongicola aestuarii</name>
    <dbReference type="NCBI Taxonomy" id="1470561"/>
    <lineage>
        <taxon>Bacteria</taxon>
        <taxon>Pseudomonadati</taxon>
        <taxon>Pseudomonadota</taxon>
        <taxon>Alphaproteobacteria</taxon>
        <taxon>Rhodobacterales</taxon>
        <taxon>Paracoccaceae</taxon>
        <taxon>Boseongicola</taxon>
    </lineage>
</organism>
<protein>
    <submittedName>
        <fullName evidence="2">Uncharacterized protein</fullName>
    </submittedName>
</protein>
<keyword evidence="3" id="KW-1185">Reference proteome</keyword>
<dbReference type="AlphaFoldDB" id="A0A238IXY2"/>
<proteinExistence type="predicted"/>
<reference evidence="2 3" key="1">
    <citation type="submission" date="2017-05" db="EMBL/GenBank/DDBJ databases">
        <authorList>
            <person name="Song R."/>
            <person name="Chenine A.L."/>
            <person name="Ruprecht R.M."/>
        </authorList>
    </citation>
    <scope>NUCLEOTIDE SEQUENCE [LARGE SCALE GENOMIC DNA]</scope>
    <source>
        <strain evidence="2 3">CECT 8489</strain>
    </source>
</reference>
<dbReference type="CDD" id="cd00882">
    <property type="entry name" value="Ras_like_GTPase"/>
    <property type="match status" value="1"/>
</dbReference>
<feature type="region of interest" description="Disordered" evidence="1">
    <location>
        <begin position="277"/>
        <end position="309"/>
    </location>
</feature>
<sequence length="425" mass="45733">MKDTAADEDVIERLQFALAAEALPKAAREHASLLLKRLSSPVRVSVLGLPGAGKSEILNMFIGQRLLPKDSKLPTTELTYGAVARIVVTGANGSRQVVEGLDFDKARAVSPAFMRIEMPIPLLQRISLLEVVTDGSSSEFQSAIDWAVRRTDIALWCTQTFGPAEAKLWARVPDSLKDHAFLVLSKADELSAKSALTSRIADLETIVSEEFHSLFAVATLQAIKAHGANGAIDEAIYHASGGGALSAEILRHAERGRRADVDSAHLFLARYQIKSPSKTKPASEAPESKGKASKPAPEPKAVVEPAHRGNERGFESEIVENEAIFLDSAQFLRRRGDALLQSATKLGRSKADGIVTQCVDAVEHLVDLFSDDDSGCAVVDAFLDDLTEASDLMVLMQVESGDASAADAATLLLQLRREMEMKLAA</sequence>
<dbReference type="OrthoDB" id="7647819at2"/>
<evidence type="ECO:0000313" key="2">
    <source>
        <dbReference type="EMBL" id="SMX23328.1"/>
    </source>
</evidence>
<dbReference type="Gene3D" id="3.40.50.300">
    <property type="entry name" value="P-loop containing nucleotide triphosphate hydrolases"/>
    <property type="match status" value="1"/>
</dbReference>
<evidence type="ECO:0000313" key="3">
    <source>
        <dbReference type="Proteomes" id="UP000201838"/>
    </source>
</evidence>
<dbReference type="RefSeq" id="WP_093973298.1">
    <property type="nucleotide sequence ID" value="NZ_FXXQ01000003.1"/>
</dbReference>
<accession>A0A238IXY2</accession>